<dbReference type="Proteomes" id="UP000449547">
    <property type="component" value="Unassembled WGS sequence"/>
</dbReference>
<name>A0A642UQY1_DIURU</name>
<evidence type="ECO:0008006" key="3">
    <source>
        <dbReference type="Google" id="ProtNLM"/>
    </source>
</evidence>
<dbReference type="InterPro" id="IPR043129">
    <property type="entry name" value="ATPase_NBD"/>
</dbReference>
<dbReference type="Pfam" id="PF00022">
    <property type="entry name" value="Actin"/>
    <property type="match status" value="1"/>
</dbReference>
<evidence type="ECO:0000313" key="2">
    <source>
        <dbReference type="Proteomes" id="UP000449547"/>
    </source>
</evidence>
<comment type="caution">
    <text evidence="1">The sequence shown here is derived from an EMBL/GenBank/DDBJ whole genome shotgun (WGS) entry which is preliminary data.</text>
</comment>
<reference evidence="1 2" key="1">
    <citation type="submission" date="2019-07" db="EMBL/GenBank/DDBJ databases">
        <title>Genome assembly of two rare yeast pathogens: Diutina rugosa and Trichomonascus ciferrii.</title>
        <authorList>
            <person name="Mixao V."/>
            <person name="Saus E."/>
            <person name="Hansen A."/>
            <person name="Lass-Flor C."/>
            <person name="Gabaldon T."/>
        </authorList>
    </citation>
    <scope>NUCLEOTIDE SEQUENCE [LARGE SCALE GENOMIC DNA]</scope>
    <source>
        <strain evidence="1 2">CBS 613</strain>
    </source>
</reference>
<evidence type="ECO:0000313" key="1">
    <source>
        <dbReference type="EMBL" id="KAA8903770.1"/>
    </source>
</evidence>
<organism evidence="1 2">
    <name type="scientific">Diutina rugosa</name>
    <name type="common">Yeast</name>
    <name type="synonym">Candida rugosa</name>
    <dbReference type="NCBI Taxonomy" id="5481"/>
    <lineage>
        <taxon>Eukaryota</taxon>
        <taxon>Fungi</taxon>
        <taxon>Dikarya</taxon>
        <taxon>Ascomycota</taxon>
        <taxon>Saccharomycotina</taxon>
        <taxon>Pichiomycetes</taxon>
        <taxon>Debaryomycetaceae</taxon>
        <taxon>Diutina</taxon>
    </lineage>
</organism>
<dbReference type="GeneID" id="54780933"/>
<dbReference type="InterPro" id="IPR004000">
    <property type="entry name" value="Actin"/>
</dbReference>
<dbReference type="SUPFAM" id="SSF53067">
    <property type="entry name" value="Actin-like ATPase domain"/>
    <property type="match status" value="2"/>
</dbReference>
<keyword evidence="2" id="KW-1185">Reference proteome</keyword>
<protein>
    <recommendedName>
        <fullName evidence="3">Actin-like protein</fullName>
    </recommendedName>
</protein>
<dbReference type="Gene3D" id="3.30.420.40">
    <property type="match status" value="1"/>
</dbReference>
<accession>A0A642UQY1</accession>
<dbReference type="RefSeq" id="XP_034012976.1">
    <property type="nucleotide sequence ID" value="XM_034154916.1"/>
</dbReference>
<dbReference type="OrthoDB" id="337660at2759"/>
<dbReference type="EMBL" id="SWFT01000066">
    <property type="protein sequence ID" value="KAA8903770.1"/>
    <property type="molecule type" value="Genomic_DNA"/>
</dbReference>
<gene>
    <name evidence="1" type="ORF">DIURU_002282</name>
</gene>
<proteinExistence type="predicted"/>
<dbReference type="VEuPathDB" id="FungiDB:DIURU_002282"/>
<dbReference type="AlphaFoldDB" id="A0A642UQY1"/>
<dbReference type="OMA" id="FHMHAQS"/>
<sequence>MSEPPSSVLEVVLDIGQRRIIAGFAGDSYPLTVPYRPQLLARVADSSSGLALLGLDDAALTCDERAQIVDNLLPENQQILKKYQSDVGVHWLAENDREQLLQWLTQVFCYEVMVTPRHCRVILLDSGFSMPMKTMIVSILLNSIGVKAVEWLPSPVMTAVASGVTEAIVLNFGWHHVSLTVVSDLRDVTPLLINRGEARISPSLTRLALHYHVWQSHPDESFDAIERMITAGEVDNTWDFSSVSDIITQTVAKLAIDTRPQVLANVMVMGEMVEVPGFVAALSDYITPRVPGLTPRGTLGSWRGASLYVSNVLSRYPRPMAITKETYARWAATG</sequence>